<gene>
    <name evidence="1" type="ORF">GO495_24085</name>
</gene>
<name>A0A6N8JEQ5_9BACT</name>
<dbReference type="InterPro" id="IPR005338">
    <property type="entry name" value="Anhydro_N_Ac-Mur_kinase"/>
</dbReference>
<protein>
    <submittedName>
        <fullName evidence="1">Anhydro-N-acetylmuramic acid kinase</fullName>
        <ecNumber evidence="1">2.7.1.170</ecNumber>
    </submittedName>
</protein>
<dbReference type="SUPFAM" id="SSF53067">
    <property type="entry name" value="Actin-like ATPase domain"/>
    <property type="match status" value="1"/>
</dbReference>
<dbReference type="Proteomes" id="UP000468388">
    <property type="component" value="Unassembled WGS sequence"/>
</dbReference>
<evidence type="ECO:0000313" key="2">
    <source>
        <dbReference type="Proteomes" id="UP000468388"/>
    </source>
</evidence>
<dbReference type="Gene3D" id="3.30.420.40">
    <property type="match status" value="2"/>
</dbReference>
<dbReference type="PANTHER" id="PTHR30605">
    <property type="entry name" value="ANHYDRO-N-ACETYLMURAMIC ACID KINASE"/>
    <property type="match status" value="1"/>
</dbReference>
<sequence>MVYNVIGITSGNSLDGLDLVFAGLTEVRGKWTYEIKAAERKAYTIEWEEKLGAAVSLSARDYLLLHSEFGHYIGYAVKQFITDHQLDHQVHFIAAHGHTVFHMPSQKMTAQLGEGAAIAAVTGLPVISDLRAMDVALGGKGAPLVPVAEQLLFPDYRYRLNLGGNATISSMVNNNFIAFDICPCNYILDALAETLGKPFDEDGKLAAGGVTDNALLESLNGLSYYGQDHPKTLAGKFGTGTVLPLIQGHQLSTQGKLNTYTHHIATQIAKTIAKLQSGSEQEQKLLLTGGGVFNSFLLQHIREQLQPYNIEIITPDEQTITFRNALMMALLGTLRWRQEPNALSSVTGAEKDSVGGALWAI</sequence>
<keyword evidence="1" id="KW-0808">Transferase</keyword>
<evidence type="ECO:0000313" key="1">
    <source>
        <dbReference type="EMBL" id="MVT43697.1"/>
    </source>
</evidence>
<dbReference type="PANTHER" id="PTHR30605:SF0">
    <property type="entry name" value="ANHYDRO-N-ACETYLMURAMIC ACID KINASE"/>
    <property type="match status" value="1"/>
</dbReference>
<dbReference type="AlphaFoldDB" id="A0A6N8JEQ5"/>
<accession>A0A6N8JEQ5</accession>
<dbReference type="GO" id="GO:0006040">
    <property type="term" value="P:amino sugar metabolic process"/>
    <property type="evidence" value="ECO:0007669"/>
    <property type="project" value="InterPro"/>
</dbReference>
<dbReference type="RefSeq" id="WP_157302509.1">
    <property type="nucleotide sequence ID" value="NZ_BAAAZB010000021.1"/>
</dbReference>
<dbReference type="InterPro" id="IPR043129">
    <property type="entry name" value="ATPase_NBD"/>
</dbReference>
<dbReference type="EC" id="2.7.1.170" evidence="1"/>
<dbReference type="GO" id="GO:0005524">
    <property type="term" value="F:ATP binding"/>
    <property type="evidence" value="ECO:0007669"/>
    <property type="project" value="InterPro"/>
</dbReference>
<dbReference type="GO" id="GO:0016301">
    <property type="term" value="F:kinase activity"/>
    <property type="evidence" value="ECO:0007669"/>
    <property type="project" value="UniProtKB-KW"/>
</dbReference>
<dbReference type="GO" id="GO:0009254">
    <property type="term" value="P:peptidoglycan turnover"/>
    <property type="evidence" value="ECO:0007669"/>
    <property type="project" value="InterPro"/>
</dbReference>
<reference evidence="1 2" key="1">
    <citation type="submission" date="2019-12" db="EMBL/GenBank/DDBJ databases">
        <title>The draft genomic sequence of strain Chitinophaga oryziterrae JCM 16595.</title>
        <authorList>
            <person name="Zhang X."/>
        </authorList>
    </citation>
    <scope>NUCLEOTIDE SEQUENCE [LARGE SCALE GENOMIC DNA]</scope>
    <source>
        <strain evidence="1 2">JCM 16595</strain>
    </source>
</reference>
<comment type="caution">
    <text evidence="1">The sequence shown here is derived from an EMBL/GenBank/DDBJ whole genome shotgun (WGS) entry which is preliminary data.</text>
</comment>
<dbReference type="Pfam" id="PF03702">
    <property type="entry name" value="AnmK"/>
    <property type="match status" value="1"/>
</dbReference>
<dbReference type="OrthoDB" id="9763949at2"/>
<dbReference type="EMBL" id="WRXO01000008">
    <property type="protein sequence ID" value="MVT43697.1"/>
    <property type="molecule type" value="Genomic_DNA"/>
</dbReference>
<organism evidence="1 2">
    <name type="scientific">Chitinophaga oryziterrae</name>
    <dbReference type="NCBI Taxonomy" id="1031224"/>
    <lineage>
        <taxon>Bacteria</taxon>
        <taxon>Pseudomonadati</taxon>
        <taxon>Bacteroidota</taxon>
        <taxon>Chitinophagia</taxon>
        <taxon>Chitinophagales</taxon>
        <taxon>Chitinophagaceae</taxon>
        <taxon>Chitinophaga</taxon>
    </lineage>
</organism>
<proteinExistence type="predicted"/>
<keyword evidence="1" id="KW-0418">Kinase</keyword>
<dbReference type="NCBIfam" id="NF007144">
    <property type="entry name" value="PRK09585.2-3"/>
    <property type="match status" value="1"/>
</dbReference>
<dbReference type="GO" id="GO:0016773">
    <property type="term" value="F:phosphotransferase activity, alcohol group as acceptor"/>
    <property type="evidence" value="ECO:0007669"/>
    <property type="project" value="InterPro"/>
</dbReference>
<keyword evidence="2" id="KW-1185">Reference proteome</keyword>